<dbReference type="Proteomes" id="UP000887013">
    <property type="component" value="Unassembled WGS sequence"/>
</dbReference>
<sequence length="108" mass="12313">MIHTKLVYFGKHVSQHHTEDYRSLKTRLAFLSRAVSILMSFLLAPRRRCHLPARMSVAAMKTGEVEVVLCWMRDLMPNVISVDEVVDEEGDQSTAAIKCYSSTNPENF</sequence>
<dbReference type="EMBL" id="BMAW01116069">
    <property type="protein sequence ID" value="GFT68997.1"/>
    <property type="molecule type" value="Genomic_DNA"/>
</dbReference>
<dbReference type="AlphaFoldDB" id="A0A8X6PFY3"/>
<comment type="caution">
    <text evidence="1">The sequence shown here is derived from an EMBL/GenBank/DDBJ whole genome shotgun (WGS) entry which is preliminary data.</text>
</comment>
<reference evidence="1" key="1">
    <citation type="submission" date="2020-08" db="EMBL/GenBank/DDBJ databases">
        <title>Multicomponent nature underlies the extraordinary mechanical properties of spider dragline silk.</title>
        <authorList>
            <person name="Kono N."/>
            <person name="Nakamura H."/>
            <person name="Mori M."/>
            <person name="Yoshida Y."/>
            <person name="Ohtoshi R."/>
            <person name="Malay A.D."/>
            <person name="Moran D.A.P."/>
            <person name="Tomita M."/>
            <person name="Numata K."/>
            <person name="Arakawa K."/>
        </authorList>
    </citation>
    <scope>NUCLEOTIDE SEQUENCE</scope>
</reference>
<gene>
    <name evidence="1" type="ORF">NPIL_677751</name>
</gene>
<organism evidence="1 2">
    <name type="scientific">Nephila pilipes</name>
    <name type="common">Giant wood spider</name>
    <name type="synonym">Nephila maculata</name>
    <dbReference type="NCBI Taxonomy" id="299642"/>
    <lineage>
        <taxon>Eukaryota</taxon>
        <taxon>Metazoa</taxon>
        <taxon>Ecdysozoa</taxon>
        <taxon>Arthropoda</taxon>
        <taxon>Chelicerata</taxon>
        <taxon>Arachnida</taxon>
        <taxon>Araneae</taxon>
        <taxon>Araneomorphae</taxon>
        <taxon>Entelegynae</taxon>
        <taxon>Araneoidea</taxon>
        <taxon>Nephilidae</taxon>
        <taxon>Nephila</taxon>
    </lineage>
</organism>
<evidence type="ECO:0000313" key="2">
    <source>
        <dbReference type="Proteomes" id="UP000887013"/>
    </source>
</evidence>
<protein>
    <submittedName>
        <fullName evidence="1">Uncharacterized protein</fullName>
    </submittedName>
</protein>
<keyword evidence="2" id="KW-1185">Reference proteome</keyword>
<proteinExistence type="predicted"/>
<evidence type="ECO:0000313" key="1">
    <source>
        <dbReference type="EMBL" id="GFT68997.1"/>
    </source>
</evidence>
<accession>A0A8X6PFY3</accession>
<name>A0A8X6PFY3_NEPPI</name>